<comment type="similarity">
    <text evidence="5">Belongs to the 4-toluene sulfonate uptake permease (TSUP) (TC 2.A.102) family.</text>
</comment>
<feature type="transmembrane region" description="Helical" evidence="5">
    <location>
        <begin position="46"/>
        <end position="65"/>
    </location>
</feature>
<accession>A0ABW4NJ21</accession>
<evidence type="ECO:0000256" key="1">
    <source>
        <dbReference type="ARBA" id="ARBA00004141"/>
    </source>
</evidence>
<keyword evidence="4 5" id="KW-0472">Membrane</keyword>
<feature type="transmembrane region" description="Helical" evidence="5">
    <location>
        <begin position="170"/>
        <end position="188"/>
    </location>
</feature>
<dbReference type="Pfam" id="PF01925">
    <property type="entry name" value="TauE"/>
    <property type="match status" value="1"/>
</dbReference>
<feature type="transmembrane region" description="Helical" evidence="5">
    <location>
        <begin position="74"/>
        <end position="92"/>
    </location>
</feature>
<organism evidence="6 7">
    <name type="scientific">Sphingomonas floccifaciens</name>
    <dbReference type="NCBI Taxonomy" id="1844115"/>
    <lineage>
        <taxon>Bacteria</taxon>
        <taxon>Pseudomonadati</taxon>
        <taxon>Pseudomonadota</taxon>
        <taxon>Alphaproteobacteria</taxon>
        <taxon>Sphingomonadales</taxon>
        <taxon>Sphingomonadaceae</taxon>
        <taxon>Sphingomonas</taxon>
    </lineage>
</organism>
<sequence>MDASTVLLLALLMMAGAALYTSVGHAGASAYLAIMALFSLPAETMRPTALILNILVASFTTWRFVRAGQFNARLLLPFVIGAIPAAYLAGQVHLPGYIYRPIVAAVLLLAAIRLLWPSKHEAPEPVPPRHGIAILSGAGIGALSGLTGTGGGIFLSPLVLLLGWETPRRTSGLSAAFILCVSIAGLLDNLTSVGRLPRELPIFVVAAFLGALIGTRLGVSKLDSRRLLQALGAVLLIAAGKLALT</sequence>
<feature type="transmembrane region" description="Helical" evidence="5">
    <location>
        <begin position="98"/>
        <end position="116"/>
    </location>
</feature>
<evidence type="ECO:0000313" key="7">
    <source>
        <dbReference type="Proteomes" id="UP001597283"/>
    </source>
</evidence>
<evidence type="ECO:0000256" key="2">
    <source>
        <dbReference type="ARBA" id="ARBA00022692"/>
    </source>
</evidence>
<feature type="transmembrane region" description="Helical" evidence="5">
    <location>
        <begin position="137"/>
        <end position="164"/>
    </location>
</feature>
<name>A0ABW4NJ21_9SPHN</name>
<evidence type="ECO:0000313" key="6">
    <source>
        <dbReference type="EMBL" id="MFD1789504.1"/>
    </source>
</evidence>
<keyword evidence="5" id="KW-1003">Cell membrane</keyword>
<keyword evidence="2 5" id="KW-0812">Transmembrane</keyword>
<evidence type="ECO:0000256" key="3">
    <source>
        <dbReference type="ARBA" id="ARBA00022989"/>
    </source>
</evidence>
<keyword evidence="7" id="KW-1185">Reference proteome</keyword>
<feature type="transmembrane region" description="Helical" evidence="5">
    <location>
        <begin position="200"/>
        <end position="220"/>
    </location>
</feature>
<keyword evidence="3 5" id="KW-1133">Transmembrane helix</keyword>
<dbReference type="InterPro" id="IPR051598">
    <property type="entry name" value="TSUP/Inactive_protease-like"/>
</dbReference>
<protein>
    <recommendedName>
        <fullName evidence="5">Probable membrane transporter protein</fullName>
    </recommendedName>
</protein>
<dbReference type="EMBL" id="JBHUFC010000023">
    <property type="protein sequence ID" value="MFD1789504.1"/>
    <property type="molecule type" value="Genomic_DNA"/>
</dbReference>
<evidence type="ECO:0000256" key="4">
    <source>
        <dbReference type="ARBA" id="ARBA00023136"/>
    </source>
</evidence>
<feature type="transmembrane region" description="Helical" evidence="5">
    <location>
        <begin position="226"/>
        <end position="244"/>
    </location>
</feature>
<dbReference type="PANTHER" id="PTHR43701:SF5">
    <property type="entry name" value="MEMBRANE TRANSPORTER PROTEIN-RELATED"/>
    <property type="match status" value="1"/>
</dbReference>
<dbReference type="PANTHER" id="PTHR43701">
    <property type="entry name" value="MEMBRANE TRANSPORTER PROTEIN MJ0441-RELATED"/>
    <property type="match status" value="1"/>
</dbReference>
<comment type="subcellular location">
    <subcellularLocation>
        <location evidence="5">Cell membrane</location>
        <topology evidence="5">Multi-pass membrane protein</topology>
    </subcellularLocation>
    <subcellularLocation>
        <location evidence="1">Membrane</location>
        <topology evidence="1">Multi-pass membrane protein</topology>
    </subcellularLocation>
</comment>
<reference evidence="7" key="1">
    <citation type="journal article" date="2019" name="Int. J. Syst. Evol. Microbiol.">
        <title>The Global Catalogue of Microorganisms (GCM) 10K type strain sequencing project: providing services to taxonomists for standard genome sequencing and annotation.</title>
        <authorList>
            <consortium name="The Broad Institute Genomics Platform"/>
            <consortium name="The Broad Institute Genome Sequencing Center for Infectious Disease"/>
            <person name="Wu L."/>
            <person name="Ma J."/>
        </authorList>
    </citation>
    <scope>NUCLEOTIDE SEQUENCE [LARGE SCALE GENOMIC DNA]</scope>
    <source>
        <strain evidence="7">Q85</strain>
    </source>
</reference>
<dbReference type="Proteomes" id="UP001597283">
    <property type="component" value="Unassembled WGS sequence"/>
</dbReference>
<gene>
    <name evidence="6" type="ORF">ACFSC3_18280</name>
</gene>
<dbReference type="InterPro" id="IPR002781">
    <property type="entry name" value="TM_pro_TauE-like"/>
</dbReference>
<evidence type="ECO:0000256" key="5">
    <source>
        <dbReference type="RuleBase" id="RU363041"/>
    </source>
</evidence>
<dbReference type="RefSeq" id="WP_380941575.1">
    <property type="nucleotide sequence ID" value="NZ_JBHUFC010000023.1"/>
</dbReference>
<comment type="caution">
    <text evidence="6">The sequence shown here is derived from an EMBL/GenBank/DDBJ whole genome shotgun (WGS) entry which is preliminary data.</text>
</comment>
<proteinExistence type="inferred from homology"/>